<evidence type="ECO:0000259" key="2">
    <source>
        <dbReference type="PROSITE" id="PS50118"/>
    </source>
</evidence>
<keyword evidence="1" id="KW-0238">DNA-binding</keyword>
<reference evidence="3 4" key="1">
    <citation type="submission" date="2021-06" db="EMBL/GenBank/DDBJ databases">
        <authorList>
            <person name="Kallberg Y."/>
            <person name="Tangrot J."/>
            <person name="Rosling A."/>
        </authorList>
    </citation>
    <scope>NUCLEOTIDE SEQUENCE [LARGE SCALE GENOMIC DNA]</scope>
    <source>
        <strain evidence="3 4">120-4 pot B 10/14</strain>
    </source>
</reference>
<dbReference type="SMART" id="SM00398">
    <property type="entry name" value="HMG"/>
    <property type="match status" value="1"/>
</dbReference>
<keyword evidence="4" id="KW-1185">Reference proteome</keyword>
<evidence type="ECO:0000313" key="3">
    <source>
        <dbReference type="EMBL" id="CAG8475391.1"/>
    </source>
</evidence>
<proteinExistence type="predicted"/>
<dbReference type="Gene3D" id="1.10.30.10">
    <property type="entry name" value="High mobility group box domain"/>
    <property type="match status" value="1"/>
</dbReference>
<evidence type="ECO:0000256" key="1">
    <source>
        <dbReference type="PROSITE-ProRule" id="PRU00267"/>
    </source>
</evidence>
<gene>
    <name evidence="3" type="ORF">GMARGA_LOCUS977</name>
</gene>
<organism evidence="3 4">
    <name type="scientific">Gigaspora margarita</name>
    <dbReference type="NCBI Taxonomy" id="4874"/>
    <lineage>
        <taxon>Eukaryota</taxon>
        <taxon>Fungi</taxon>
        <taxon>Fungi incertae sedis</taxon>
        <taxon>Mucoromycota</taxon>
        <taxon>Glomeromycotina</taxon>
        <taxon>Glomeromycetes</taxon>
        <taxon>Diversisporales</taxon>
        <taxon>Gigasporaceae</taxon>
        <taxon>Gigaspora</taxon>
    </lineage>
</organism>
<dbReference type="InterPro" id="IPR036910">
    <property type="entry name" value="HMG_box_dom_sf"/>
</dbReference>
<evidence type="ECO:0000313" key="4">
    <source>
        <dbReference type="Proteomes" id="UP000789901"/>
    </source>
</evidence>
<dbReference type="InterPro" id="IPR009071">
    <property type="entry name" value="HMG_box_dom"/>
</dbReference>
<dbReference type="SUPFAM" id="SSF47095">
    <property type="entry name" value="HMG-box"/>
    <property type="match status" value="1"/>
</dbReference>
<sequence length="222" mass="26001">MFFHRFEESLNRPKSIPFKGIISQETINYVTRNIIDQQTLEKINKTVVLPLHQLIAPSKNRRGHKIPRPQNSFVLYRRNLSAAINKTNDATNNLTNNKTNDATNNFKFISKEAAKNWSKESNEVKQLYELLADCAKQVHNIVYPHYSYKPKQKKFKYHFKVLKSSLASQDIPWACPFPKNLHTRKKNHVHPPILPPPIIEVDRNFTEYDKKVWGLVNDLNRV</sequence>
<keyword evidence="1" id="KW-0539">Nucleus</keyword>
<feature type="domain" description="HMG box" evidence="2">
    <location>
        <begin position="66"/>
        <end position="147"/>
    </location>
</feature>
<comment type="caution">
    <text evidence="3">The sequence shown here is derived from an EMBL/GenBank/DDBJ whole genome shotgun (WGS) entry which is preliminary data.</text>
</comment>
<dbReference type="EMBL" id="CAJVQB010000216">
    <property type="protein sequence ID" value="CAG8475391.1"/>
    <property type="molecule type" value="Genomic_DNA"/>
</dbReference>
<name>A0ABN7U4A1_GIGMA</name>
<protein>
    <submittedName>
        <fullName evidence="3">6885_t:CDS:1</fullName>
    </submittedName>
</protein>
<dbReference type="PROSITE" id="PS50118">
    <property type="entry name" value="HMG_BOX_2"/>
    <property type="match status" value="1"/>
</dbReference>
<accession>A0ABN7U4A1</accession>
<dbReference type="Proteomes" id="UP000789901">
    <property type="component" value="Unassembled WGS sequence"/>
</dbReference>
<feature type="DNA-binding region" description="HMG box" evidence="1">
    <location>
        <begin position="66"/>
        <end position="147"/>
    </location>
</feature>